<name>A0A6H5INE8_9HYME</name>
<evidence type="ECO:0000256" key="1">
    <source>
        <dbReference type="SAM" id="MobiDB-lite"/>
    </source>
</evidence>
<keyword evidence="3" id="KW-1185">Reference proteome</keyword>
<proteinExistence type="predicted"/>
<gene>
    <name evidence="2" type="ORF">TBRA_LOCUS10452</name>
</gene>
<protein>
    <submittedName>
        <fullName evidence="2">Uncharacterized protein</fullName>
    </submittedName>
</protein>
<sequence length="231" mass="25685">MRGRLDIRQRATRRLVEATTSTRPSDVESAYARAVRPATGRPSQPNTLSGCAAHPRRVASYFLIRNHDLSRHLCVEPAPTRARAPALPERGSRTRVKHKCRGVFVYLRTRTRSDRLTEGAVRVPYRSISKGANDKGALRAAKKNIKKKEKSSSSDESPGVGLSLNRSQHDAALPSTTPRQERKSSTDYSEPRHRTEVDSDLRSRGARVKPYAPISAIQMGFDVAPHGVKRD</sequence>
<dbReference type="AlphaFoldDB" id="A0A6H5INE8"/>
<feature type="compositionally biased region" description="Basic residues" evidence="1">
    <location>
        <begin position="140"/>
        <end position="149"/>
    </location>
</feature>
<feature type="region of interest" description="Disordered" evidence="1">
    <location>
        <begin position="134"/>
        <end position="231"/>
    </location>
</feature>
<dbReference type="Proteomes" id="UP000479190">
    <property type="component" value="Unassembled WGS sequence"/>
</dbReference>
<reference evidence="2 3" key="1">
    <citation type="submission" date="2020-02" db="EMBL/GenBank/DDBJ databases">
        <authorList>
            <person name="Ferguson B K."/>
        </authorList>
    </citation>
    <scope>NUCLEOTIDE SEQUENCE [LARGE SCALE GENOMIC DNA]</scope>
</reference>
<accession>A0A6H5INE8</accession>
<evidence type="ECO:0000313" key="2">
    <source>
        <dbReference type="EMBL" id="CAB0038680.1"/>
    </source>
</evidence>
<organism evidence="2 3">
    <name type="scientific">Trichogramma brassicae</name>
    <dbReference type="NCBI Taxonomy" id="86971"/>
    <lineage>
        <taxon>Eukaryota</taxon>
        <taxon>Metazoa</taxon>
        <taxon>Ecdysozoa</taxon>
        <taxon>Arthropoda</taxon>
        <taxon>Hexapoda</taxon>
        <taxon>Insecta</taxon>
        <taxon>Pterygota</taxon>
        <taxon>Neoptera</taxon>
        <taxon>Endopterygota</taxon>
        <taxon>Hymenoptera</taxon>
        <taxon>Apocrita</taxon>
        <taxon>Proctotrupomorpha</taxon>
        <taxon>Chalcidoidea</taxon>
        <taxon>Trichogrammatidae</taxon>
        <taxon>Trichogramma</taxon>
    </lineage>
</organism>
<evidence type="ECO:0000313" key="3">
    <source>
        <dbReference type="Proteomes" id="UP000479190"/>
    </source>
</evidence>
<feature type="compositionally biased region" description="Basic and acidic residues" evidence="1">
    <location>
        <begin position="179"/>
        <end position="203"/>
    </location>
</feature>
<dbReference type="OrthoDB" id="7480243at2759"/>
<dbReference type="EMBL" id="CADCXV010000921">
    <property type="protein sequence ID" value="CAB0038680.1"/>
    <property type="molecule type" value="Genomic_DNA"/>
</dbReference>